<dbReference type="AlphaFoldDB" id="J3A0F5"/>
<evidence type="ECO:0000313" key="2">
    <source>
        <dbReference type="EMBL" id="EJN58813.1"/>
    </source>
</evidence>
<comment type="caution">
    <text evidence="2">The sequence shown here is derived from an EMBL/GenBank/DDBJ whole genome shotgun (WGS) entry which is preliminary data.</text>
</comment>
<gene>
    <name evidence="2" type="ORF">HSB1_28940</name>
</gene>
<dbReference type="EMBL" id="ALJD01000007">
    <property type="protein sequence ID" value="EJN58813.1"/>
    <property type="molecule type" value="Genomic_DNA"/>
</dbReference>
<feature type="transmembrane region" description="Helical" evidence="1">
    <location>
        <begin position="46"/>
        <end position="65"/>
    </location>
</feature>
<dbReference type="eggNOG" id="arCOG09323">
    <property type="taxonomic scope" value="Archaea"/>
</dbReference>
<feature type="transmembrane region" description="Helical" evidence="1">
    <location>
        <begin position="85"/>
        <end position="109"/>
    </location>
</feature>
<protein>
    <submittedName>
        <fullName evidence="2">Uncharacterized protein</fullName>
    </submittedName>
</protein>
<accession>J3A0F5</accession>
<sequence length="118" mass="11679">MSVALVVESLVYILSGHLSLLGGLVGSALAGWLVDGGAGPSARHGFGVGVAWGVVLVPVAVYLTLATGSVALVPYDPLVPELGLAALFTAVGLGVTVPNALAGGLVGMLRARLSRHLA</sequence>
<evidence type="ECO:0000256" key="1">
    <source>
        <dbReference type="SAM" id="Phobius"/>
    </source>
</evidence>
<evidence type="ECO:0000313" key="3">
    <source>
        <dbReference type="Proteomes" id="UP000007813"/>
    </source>
</evidence>
<keyword evidence="1" id="KW-0812">Transmembrane</keyword>
<keyword evidence="1" id="KW-1133">Transmembrane helix</keyword>
<organism evidence="2 3">
    <name type="scientific">Halogranum salarium B-1</name>
    <dbReference type="NCBI Taxonomy" id="1210908"/>
    <lineage>
        <taxon>Archaea</taxon>
        <taxon>Methanobacteriati</taxon>
        <taxon>Methanobacteriota</taxon>
        <taxon>Stenosarchaea group</taxon>
        <taxon>Halobacteria</taxon>
        <taxon>Halobacteriales</taxon>
        <taxon>Haloferacaceae</taxon>
    </lineage>
</organism>
<name>J3A0F5_9EURY</name>
<reference evidence="2 3" key="1">
    <citation type="journal article" date="2012" name="J. Bacteriol.">
        <title>Draft Genome Sequence of the Extremely Halophilic Archaeon Halogranum salarium B-1T.</title>
        <authorList>
            <person name="Kim K.K."/>
            <person name="Lee K.C."/>
            <person name="Lee J.S."/>
        </authorList>
    </citation>
    <scope>NUCLEOTIDE SEQUENCE [LARGE SCALE GENOMIC DNA]</scope>
    <source>
        <strain evidence="2 3">B-1</strain>
    </source>
</reference>
<keyword evidence="1" id="KW-0472">Membrane</keyword>
<dbReference type="Proteomes" id="UP000007813">
    <property type="component" value="Unassembled WGS sequence"/>
</dbReference>
<feature type="transmembrane region" description="Helical" evidence="1">
    <location>
        <begin position="12"/>
        <end position="34"/>
    </location>
</feature>
<proteinExistence type="predicted"/>